<keyword evidence="10" id="KW-1185">Reference proteome</keyword>
<dbReference type="GeneTree" id="ENSGT00940000157536"/>
<keyword evidence="6" id="KW-0325">Glycoprotein</keyword>
<dbReference type="InterPro" id="IPR008983">
    <property type="entry name" value="Tumour_necrosis_fac-like_dom"/>
</dbReference>
<evidence type="ECO:0000259" key="8">
    <source>
        <dbReference type="PROSITE" id="PS50049"/>
    </source>
</evidence>
<dbReference type="SUPFAM" id="SSF49842">
    <property type="entry name" value="TNF-like"/>
    <property type="match status" value="1"/>
</dbReference>
<evidence type="ECO:0000256" key="2">
    <source>
        <dbReference type="ARBA" id="ARBA00008670"/>
    </source>
</evidence>
<dbReference type="InterPro" id="IPR051748">
    <property type="entry name" value="TNF_Ligand_Superfamily"/>
</dbReference>
<evidence type="ECO:0000256" key="4">
    <source>
        <dbReference type="ARBA" id="ARBA00022525"/>
    </source>
</evidence>
<dbReference type="AlphaFoldDB" id="A0AAY4C0R6"/>
<dbReference type="GO" id="GO:0016020">
    <property type="term" value="C:membrane"/>
    <property type="evidence" value="ECO:0007669"/>
    <property type="project" value="InterPro"/>
</dbReference>
<reference evidence="9" key="2">
    <citation type="submission" date="2025-08" db="UniProtKB">
        <authorList>
            <consortium name="Ensembl"/>
        </authorList>
    </citation>
    <scope>IDENTIFICATION</scope>
</reference>
<keyword evidence="4" id="KW-0964">Secreted</keyword>
<feature type="domain" description="THD" evidence="8">
    <location>
        <begin position="91"/>
        <end position="226"/>
    </location>
</feature>
<comment type="subcellular location">
    <subcellularLocation>
        <location evidence="1">Secreted</location>
    </subcellularLocation>
</comment>
<reference evidence="9 10" key="1">
    <citation type="submission" date="2020-06" db="EMBL/GenBank/DDBJ databases">
        <authorList>
            <consortium name="Wellcome Sanger Institute Data Sharing"/>
        </authorList>
    </citation>
    <scope>NUCLEOTIDE SEQUENCE [LARGE SCALE GENOMIC DNA]</scope>
</reference>
<dbReference type="Ensembl" id="ENSDCDT00010032820.1">
    <property type="protein sequence ID" value="ENSDCDP00010026512.1"/>
    <property type="gene ID" value="ENSDCDG00010016804.1"/>
</dbReference>
<dbReference type="Gene3D" id="2.60.120.40">
    <property type="match status" value="1"/>
</dbReference>
<gene>
    <name evidence="9" type="primary">TNFSF13</name>
</gene>
<evidence type="ECO:0000256" key="6">
    <source>
        <dbReference type="ARBA" id="ARBA00023180"/>
    </source>
</evidence>
<dbReference type="GO" id="GO:0005615">
    <property type="term" value="C:extracellular space"/>
    <property type="evidence" value="ECO:0007669"/>
    <property type="project" value="UniProtKB-KW"/>
</dbReference>
<dbReference type="GO" id="GO:0005164">
    <property type="term" value="F:tumor necrosis factor receptor binding"/>
    <property type="evidence" value="ECO:0007669"/>
    <property type="project" value="InterPro"/>
</dbReference>
<dbReference type="InterPro" id="IPR006052">
    <property type="entry name" value="TNF_dom"/>
</dbReference>
<name>A0AAY4C0R6_9TELE</name>
<dbReference type="PANTHER" id="PTHR15151">
    <property type="entry name" value="PROTEIN EIGER"/>
    <property type="match status" value="1"/>
</dbReference>
<reference evidence="9" key="3">
    <citation type="submission" date="2025-09" db="UniProtKB">
        <authorList>
            <consortium name="Ensembl"/>
        </authorList>
    </citation>
    <scope>IDENTIFICATION</scope>
</reference>
<dbReference type="GO" id="GO:0005125">
    <property type="term" value="F:cytokine activity"/>
    <property type="evidence" value="ECO:0007669"/>
    <property type="project" value="UniProtKB-KW"/>
</dbReference>
<evidence type="ECO:0000256" key="7">
    <source>
        <dbReference type="SAM" id="MobiDB-lite"/>
    </source>
</evidence>
<dbReference type="GO" id="GO:0006955">
    <property type="term" value="P:immune response"/>
    <property type="evidence" value="ECO:0007669"/>
    <property type="project" value="InterPro"/>
</dbReference>
<evidence type="ECO:0000256" key="1">
    <source>
        <dbReference type="ARBA" id="ARBA00004613"/>
    </source>
</evidence>
<comment type="similarity">
    <text evidence="2">Belongs to the tumor necrosis factor family.</text>
</comment>
<keyword evidence="5" id="KW-1015">Disulfide bond</keyword>
<dbReference type="Pfam" id="PF00229">
    <property type="entry name" value="TNF"/>
    <property type="match status" value="1"/>
</dbReference>
<evidence type="ECO:0000313" key="9">
    <source>
        <dbReference type="Ensembl" id="ENSDCDP00010026512.1"/>
    </source>
</evidence>
<dbReference type="Proteomes" id="UP000694580">
    <property type="component" value="Chromosome 6"/>
</dbReference>
<keyword evidence="3" id="KW-0202">Cytokine</keyword>
<evidence type="ECO:0000256" key="3">
    <source>
        <dbReference type="ARBA" id="ARBA00022514"/>
    </source>
</evidence>
<evidence type="ECO:0000313" key="10">
    <source>
        <dbReference type="Proteomes" id="UP000694580"/>
    </source>
</evidence>
<proteinExistence type="inferred from homology"/>
<sequence length="226" mass="24786">MSATASRRAVCAASLAMAHACVGLLLLQSIRQIRSLRSDLVELQRRVEEHQVPAGRDPGHPWSTRGQGGWRGTRDVRGPSRRKMRQTKWRAFLHLLPVSSHSDDEKDCTVVKWAPSQSQGLLVSGETITVVTGGPYFIYSQVLYKNATVFMGHVISKSLNGAGGTLMKCFTSMPERSSISSKALNSCFTAGVHFLESGSVLELNIPRKSAEVILKPHSTFLGIFHI</sequence>
<evidence type="ECO:0000256" key="5">
    <source>
        <dbReference type="ARBA" id="ARBA00023157"/>
    </source>
</evidence>
<dbReference type="GO" id="GO:0030890">
    <property type="term" value="P:positive regulation of B cell proliferation"/>
    <property type="evidence" value="ECO:0007669"/>
    <property type="project" value="TreeGrafter"/>
</dbReference>
<dbReference type="PROSITE" id="PS50049">
    <property type="entry name" value="THD_2"/>
    <property type="match status" value="1"/>
</dbReference>
<organism evidence="9 10">
    <name type="scientific">Denticeps clupeoides</name>
    <name type="common">denticle herring</name>
    <dbReference type="NCBI Taxonomy" id="299321"/>
    <lineage>
        <taxon>Eukaryota</taxon>
        <taxon>Metazoa</taxon>
        <taxon>Chordata</taxon>
        <taxon>Craniata</taxon>
        <taxon>Vertebrata</taxon>
        <taxon>Euteleostomi</taxon>
        <taxon>Actinopterygii</taxon>
        <taxon>Neopterygii</taxon>
        <taxon>Teleostei</taxon>
        <taxon>Clupei</taxon>
        <taxon>Clupeiformes</taxon>
        <taxon>Denticipitoidei</taxon>
        <taxon>Denticipitidae</taxon>
        <taxon>Denticeps</taxon>
    </lineage>
</organism>
<protein>
    <recommendedName>
        <fullName evidence="8">THD domain-containing protein</fullName>
    </recommendedName>
</protein>
<dbReference type="PANTHER" id="PTHR15151:SF24">
    <property type="entry name" value="A PROLIFERATION-INDUCING LIGAND-LIKE PROTEIN-RELATED"/>
    <property type="match status" value="1"/>
</dbReference>
<feature type="region of interest" description="Disordered" evidence="7">
    <location>
        <begin position="51"/>
        <end position="81"/>
    </location>
</feature>
<accession>A0AAY4C0R6</accession>